<organism evidence="1 2">
    <name type="scientific">Paenactinomyces guangxiensis</name>
    <dbReference type="NCBI Taxonomy" id="1490290"/>
    <lineage>
        <taxon>Bacteria</taxon>
        <taxon>Bacillati</taxon>
        <taxon>Bacillota</taxon>
        <taxon>Bacilli</taxon>
        <taxon>Bacillales</taxon>
        <taxon>Thermoactinomycetaceae</taxon>
        <taxon>Paenactinomyces</taxon>
    </lineage>
</organism>
<protein>
    <submittedName>
        <fullName evidence="1">Uncharacterized protein</fullName>
    </submittedName>
</protein>
<keyword evidence="2" id="KW-1185">Reference proteome</keyword>
<proteinExistence type="predicted"/>
<name>A0A7W1WPA4_9BACL</name>
<accession>A0A7W1WPA4</accession>
<sequence length="75" mass="8899">MYSGYPYYPYSPYAIPTHGEGIPIHSAKRRKTEDVDQVITKHMSIAEEIKRRMVSIDERFERIEKMIQERTGRNP</sequence>
<reference evidence="1 2" key="1">
    <citation type="submission" date="2020-07" db="EMBL/GenBank/DDBJ databases">
        <authorList>
            <person name="Feng H."/>
        </authorList>
    </citation>
    <scope>NUCLEOTIDE SEQUENCE [LARGE SCALE GENOMIC DNA]</scope>
    <source>
        <strain evidence="2">s-10</strain>
    </source>
</reference>
<dbReference type="EMBL" id="JACEIQ010000002">
    <property type="protein sequence ID" value="MBA4493500.1"/>
    <property type="molecule type" value="Genomic_DNA"/>
</dbReference>
<dbReference type="Proteomes" id="UP000535491">
    <property type="component" value="Unassembled WGS sequence"/>
</dbReference>
<comment type="caution">
    <text evidence="1">The sequence shown here is derived from an EMBL/GenBank/DDBJ whole genome shotgun (WGS) entry which is preliminary data.</text>
</comment>
<evidence type="ECO:0000313" key="1">
    <source>
        <dbReference type="EMBL" id="MBA4493500.1"/>
    </source>
</evidence>
<dbReference type="RefSeq" id="WP_181750725.1">
    <property type="nucleotide sequence ID" value="NZ_JACEIQ010000002.1"/>
</dbReference>
<gene>
    <name evidence="1" type="ORF">H1191_04170</name>
</gene>
<evidence type="ECO:0000313" key="2">
    <source>
        <dbReference type="Proteomes" id="UP000535491"/>
    </source>
</evidence>
<dbReference type="AlphaFoldDB" id="A0A7W1WPA4"/>